<dbReference type="Proteomes" id="UP000325641">
    <property type="component" value="Chromosome"/>
</dbReference>
<accession>A0A5P6P953</accession>
<sequence>MARYLITTMAVLLSGRTMLMVAEGMLVIVTVLVAMAMLMIVRVIGDLRSLNQQLGEIGGKRDRQRGGQRAKQIRDGDKPPHHLRAGLVSLIIPFPSVERAKYSSYYAPRQ</sequence>
<keyword evidence="2" id="KW-0472">Membrane</keyword>
<evidence type="ECO:0000256" key="2">
    <source>
        <dbReference type="SAM" id="Phobius"/>
    </source>
</evidence>
<keyword evidence="2" id="KW-0812">Transmembrane</keyword>
<dbReference type="OrthoDB" id="9899033at2"/>
<dbReference type="AlphaFoldDB" id="A0A5P6P953"/>
<feature type="transmembrane region" description="Helical" evidence="2">
    <location>
        <begin position="20"/>
        <end position="44"/>
    </location>
</feature>
<evidence type="ECO:0000256" key="1">
    <source>
        <dbReference type="SAM" id="MobiDB-lite"/>
    </source>
</evidence>
<proteinExistence type="predicted"/>
<name>A0A5P6P953_9BRAD</name>
<protein>
    <submittedName>
        <fullName evidence="3">Uncharacterized protein</fullName>
    </submittedName>
</protein>
<organism evidence="3 4">
    <name type="scientific">Bradyrhizobium betae</name>
    <dbReference type="NCBI Taxonomy" id="244734"/>
    <lineage>
        <taxon>Bacteria</taxon>
        <taxon>Pseudomonadati</taxon>
        <taxon>Pseudomonadota</taxon>
        <taxon>Alphaproteobacteria</taxon>
        <taxon>Hyphomicrobiales</taxon>
        <taxon>Nitrobacteraceae</taxon>
        <taxon>Bradyrhizobium</taxon>
    </lineage>
</organism>
<dbReference type="EMBL" id="CP044543">
    <property type="protein sequence ID" value="QFI74832.1"/>
    <property type="molecule type" value="Genomic_DNA"/>
</dbReference>
<evidence type="ECO:0000313" key="3">
    <source>
        <dbReference type="EMBL" id="QFI74832.1"/>
    </source>
</evidence>
<dbReference type="KEGG" id="bbet:F8237_21935"/>
<gene>
    <name evidence="3" type="ORF">F8237_21935</name>
</gene>
<feature type="region of interest" description="Disordered" evidence="1">
    <location>
        <begin position="58"/>
        <end position="81"/>
    </location>
</feature>
<keyword evidence="2" id="KW-1133">Transmembrane helix</keyword>
<evidence type="ECO:0000313" key="4">
    <source>
        <dbReference type="Proteomes" id="UP000325641"/>
    </source>
</evidence>
<reference evidence="4" key="1">
    <citation type="submission" date="2019-10" db="EMBL/GenBank/DDBJ databases">
        <title>Complete Genome Sequence of Bradyrhizobium betae type strain PL7HG1T.</title>
        <authorList>
            <person name="Bromfield E.S.P."/>
            <person name="Cloutier S."/>
        </authorList>
    </citation>
    <scope>NUCLEOTIDE SEQUENCE [LARGE SCALE GENOMIC DNA]</scope>
    <source>
        <strain evidence="4">PL7HG1</strain>
    </source>
</reference>
<dbReference type="RefSeq" id="WP_151647817.1">
    <property type="nucleotide sequence ID" value="NZ_CP044543.1"/>
</dbReference>